<evidence type="ECO:0000256" key="1">
    <source>
        <dbReference type="ARBA" id="ARBA00000900"/>
    </source>
</evidence>
<dbReference type="EMBL" id="JADCNL010000001">
    <property type="protein sequence ID" value="KAG0496406.1"/>
    <property type="molecule type" value="Genomic_DNA"/>
</dbReference>
<dbReference type="Pfam" id="PF04564">
    <property type="entry name" value="U-box"/>
    <property type="match status" value="1"/>
</dbReference>
<evidence type="ECO:0000256" key="5">
    <source>
        <dbReference type="RuleBase" id="RU369093"/>
    </source>
</evidence>
<sequence>MAEVEIPSYFLCPISLEIMRDPVTLPTGITFDRHSIERWIAARKPGAAAPTCPVTKQPLPTLDLTPNHTVRSLIKSWCTANATLGVEPIRSPRPPVDAAHVTHLLDAACSPVSRIAALRQLREIVNESDANRRCVESSSSAVEFLTAVVTESDRSGDERDEALAVLCSLVQSSERLPPLGNLVLKCSVFLESLFSALGSLRNQSRAHAAILLRAVVSSASPTKLLCIKEAHLQEVVNVVRDRLSSQATRAGLHVLLVVSTCGRNRLKAVRAGAVRLLVEILLEEGDKRTAEMALALLDKLCRCAEGRAELVGHAAGVAVVSKKVLRVSPVGSERAMRVLEKLCRFSATAALLQEMVEVGAVSKICLVLQVECGDKAKEKAREMLKMHAGAWRNSRCLSPQFLVSYPAHATPHSRR</sequence>
<comment type="caution">
    <text evidence="7">The sequence shown here is derived from an EMBL/GenBank/DDBJ whole genome shotgun (WGS) entry which is preliminary data.</text>
</comment>
<dbReference type="FunFam" id="3.30.40.10:FF:000442">
    <property type="entry name" value="RING-type E3 ubiquitin transferase"/>
    <property type="match status" value="1"/>
</dbReference>
<dbReference type="PANTHER" id="PTHR22849">
    <property type="entry name" value="WDSAM1 PROTEIN"/>
    <property type="match status" value="1"/>
</dbReference>
<dbReference type="InterPro" id="IPR045210">
    <property type="entry name" value="RING-Ubox_PUB"/>
</dbReference>
<keyword evidence="8" id="KW-1185">Reference proteome</keyword>
<protein>
    <recommendedName>
        <fullName evidence="5 6">U-box domain-containing protein</fullName>
        <ecNumber evidence="5">2.3.2.27</ecNumber>
    </recommendedName>
    <alternativeName>
        <fullName evidence="5">RING-type E3 ubiquitin transferase PUB</fullName>
    </alternativeName>
</protein>
<dbReference type="AlphaFoldDB" id="A0A835VH91"/>
<reference evidence="7 8" key="1">
    <citation type="journal article" date="2020" name="Nat. Food">
        <title>A phased Vanilla planifolia genome enables genetic improvement of flavour and production.</title>
        <authorList>
            <person name="Hasing T."/>
            <person name="Tang H."/>
            <person name="Brym M."/>
            <person name="Khazi F."/>
            <person name="Huang T."/>
            <person name="Chambers A.H."/>
        </authorList>
    </citation>
    <scope>NUCLEOTIDE SEQUENCE [LARGE SCALE GENOMIC DNA]</scope>
    <source>
        <tissue evidence="7">Leaf</tissue>
    </source>
</reference>
<comment type="function">
    <text evidence="5">Functions as an E3 ubiquitin ligase.</text>
</comment>
<proteinExistence type="predicted"/>
<dbReference type="Pfam" id="PF25598">
    <property type="entry name" value="ARM_PUB"/>
    <property type="match status" value="1"/>
</dbReference>
<dbReference type="InterPro" id="IPR016024">
    <property type="entry name" value="ARM-type_fold"/>
</dbReference>
<gene>
    <name evidence="7" type="ORF">HPP92_001097</name>
</gene>
<dbReference type="SUPFAM" id="SSF48371">
    <property type="entry name" value="ARM repeat"/>
    <property type="match status" value="1"/>
</dbReference>
<evidence type="ECO:0000256" key="3">
    <source>
        <dbReference type="ARBA" id="ARBA00022679"/>
    </source>
</evidence>
<dbReference type="PANTHER" id="PTHR22849:SF168">
    <property type="entry name" value="U-BOX DOMAIN-CONTAINING PROTEIN"/>
    <property type="match status" value="1"/>
</dbReference>
<dbReference type="GO" id="GO:0061630">
    <property type="term" value="F:ubiquitin protein ligase activity"/>
    <property type="evidence" value="ECO:0007669"/>
    <property type="project" value="UniProtKB-UniRule"/>
</dbReference>
<organism evidence="7 8">
    <name type="scientific">Vanilla planifolia</name>
    <name type="common">Vanilla</name>
    <dbReference type="NCBI Taxonomy" id="51239"/>
    <lineage>
        <taxon>Eukaryota</taxon>
        <taxon>Viridiplantae</taxon>
        <taxon>Streptophyta</taxon>
        <taxon>Embryophyta</taxon>
        <taxon>Tracheophyta</taxon>
        <taxon>Spermatophyta</taxon>
        <taxon>Magnoliopsida</taxon>
        <taxon>Liliopsida</taxon>
        <taxon>Asparagales</taxon>
        <taxon>Orchidaceae</taxon>
        <taxon>Vanilloideae</taxon>
        <taxon>Vanilleae</taxon>
        <taxon>Vanilla</taxon>
    </lineage>
</organism>
<dbReference type="InterPro" id="IPR011989">
    <property type="entry name" value="ARM-like"/>
</dbReference>
<dbReference type="Gene3D" id="1.25.10.10">
    <property type="entry name" value="Leucine-rich Repeat Variant"/>
    <property type="match status" value="1"/>
</dbReference>
<dbReference type="Gene3D" id="3.30.40.10">
    <property type="entry name" value="Zinc/RING finger domain, C3HC4 (zinc finger)"/>
    <property type="match status" value="1"/>
</dbReference>
<dbReference type="CDD" id="cd16664">
    <property type="entry name" value="RING-Ubox_PUB"/>
    <property type="match status" value="1"/>
</dbReference>
<name>A0A835VH91_VANPL</name>
<keyword evidence="4 5" id="KW-0833">Ubl conjugation pathway</keyword>
<keyword evidence="3 5" id="KW-0808">Transferase</keyword>
<dbReference type="InterPro" id="IPR045185">
    <property type="entry name" value="PUB22/23/24-like"/>
</dbReference>
<comment type="pathway">
    <text evidence="2 5">Protein modification; protein ubiquitination.</text>
</comment>
<dbReference type="SUPFAM" id="SSF57850">
    <property type="entry name" value="RING/U-box"/>
    <property type="match status" value="1"/>
</dbReference>
<dbReference type="SMART" id="SM00504">
    <property type="entry name" value="Ubox"/>
    <property type="match status" value="1"/>
</dbReference>
<comment type="catalytic activity">
    <reaction evidence="1 5">
        <text>S-ubiquitinyl-[E2 ubiquitin-conjugating enzyme]-L-cysteine + [acceptor protein]-L-lysine = [E2 ubiquitin-conjugating enzyme]-L-cysteine + N(6)-ubiquitinyl-[acceptor protein]-L-lysine.</text>
        <dbReference type="EC" id="2.3.2.27"/>
    </reaction>
</comment>
<dbReference type="InterPro" id="IPR003613">
    <property type="entry name" value="Ubox_domain"/>
</dbReference>
<evidence type="ECO:0000256" key="2">
    <source>
        <dbReference type="ARBA" id="ARBA00004906"/>
    </source>
</evidence>
<evidence type="ECO:0000313" key="7">
    <source>
        <dbReference type="EMBL" id="KAG0496406.1"/>
    </source>
</evidence>
<dbReference type="PROSITE" id="PS51698">
    <property type="entry name" value="U_BOX"/>
    <property type="match status" value="1"/>
</dbReference>
<evidence type="ECO:0000256" key="4">
    <source>
        <dbReference type="ARBA" id="ARBA00022786"/>
    </source>
</evidence>
<feature type="domain" description="U-box" evidence="6">
    <location>
        <begin position="5"/>
        <end position="84"/>
    </location>
</feature>
<accession>A0A835VH91</accession>
<dbReference type="EC" id="2.3.2.27" evidence="5"/>
<evidence type="ECO:0000313" key="8">
    <source>
        <dbReference type="Proteomes" id="UP000636800"/>
    </source>
</evidence>
<dbReference type="OrthoDB" id="687404at2759"/>
<dbReference type="GO" id="GO:0016567">
    <property type="term" value="P:protein ubiquitination"/>
    <property type="evidence" value="ECO:0007669"/>
    <property type="project" value="UniProtKB-UniRule"/>
</dbReference>
<dbReference type="UniPathway" id="UPA00143"/>
<evidence type="ECO:0000259" key="6">
    <source>
        <dbReference type="PROSITE" id="PS51698"/>
    </source>
</evidence>
<dbReference type="InterPro" id="IPR013083">
    <property type="entry name" value="Znf_RING/FYVE/PHD"/>
</dbReference>
<dbReference type="Proteomes" id="UP000636800">
    <property type="component" value="Chromosome 1"/>
</dbReference>
<dbReference type="InterPro" id="IPR058678">
    <property type="entry name" value="ARM_PUB"/>
</dbReference>